<reference evidence="9 10" key="1">
    <citation type="journal article" date="2015" name="Stand. Genomic Sci.">
        <title>Genomic Encyclopedia of Bacterial and Archaeal Type Strains, Phase III: the genomes of soil and plant-associated and newly described type strains.</title>
        <authorList>
            <person name="Whitman W.B."/>
            <person name="Woyke T."/>
            <person name="Klenk H.P."/>
            <person name="Zhou Y."/>
            <person name="Lilburn T.G."/>
            <person name="Beck B.J."/>
            <person name="De Vos P."/>
            <person name="Vandamme P."/>
            <person name="Eisen J.A."/>
            <person name="Garrity G."/>
            <person name="Hugenholtz P."/>
            <person name="Kyrpides N.C."/>
        </authorList>
    </citation>
    <scope>NUCLEOTIDE SEQUENCE [LARGE SCALE GENOMIC DNA]</scope>
    <source>
        <strain evidence="9 10">CGMCC 1.6858</strain>
    </source>
</reference>
<evidence type="ECO:0000256" key="2">
    <source>
        <dbReference type="ARBA" id="ARBA00022645"/>
    </source>
</evidence>
<dbReference type="GO" id="GO:0006508">
    <property type="term" value="P:proteolysis"/>
    <property type="evidence" value="ECO:0007669"/>
    <property type="project" value="UniProtKB-KW"/>
</dbReference>
<organism evidence="9 10">
    <name type="scientific">Pseudomonas duriflava</name>
    <dbReference type="NCBI Taxonomy" id="459528"/>
    <lineage>
        <taxon>Bacteria</taxon>
        <taxon>Pseudomonadati</taxon>
        <taxon>Pseudomonadota</taxon>
        <taxon>Gammaproteobacteria</taxon>
        <taxon>Pseudomonadales</taxon>
        <taxon>Pseudomonadaceae</taxon>
        <taxon>Pseudomonas</taxon>
    </lineage>
</organism>
<name>A0A562QM77_9PSED</name>
<evidence type="ECO:0000259" key="7">
    <source>
        <dbReference type="Pfam" id="PF02016"/>
    </source>
</evidence>
<dbReference type="Gene3D" id="3.40.50.10740">
    <property type="entry name" value="Class I glutamine amidotransferase-like"/>
    <property type="match status" value="1"/>
</dbReference>
<gene>
    <name evidence="9" type="ORF">IQ22_00515</name>
</gene>
<proteinExistence type="inferred from homology"/>
<dbReference type="GO" id="GO:0004180">
    <property type="term" value="F:carboxypeptidase activity"/>
    <property type="evidence" value="ECO:0007669"/>
    <property type="project" value="UniProtKB-KW"/>
</dbReference>
<dbReference type="AlphaFoldDB" id="A0A562QM77"/>
<evidence type="ECO:0000259" key="8">
    <source>
        <dbReference type="Pfam" id="PF17676"/>
    </source>
</evidence>
<feature type="active site" description="Charge relay system" evidence="6">
    <location>
        <position position="212"/>
    </location>
</feature>
<dbReference type="InterPro" id="IPR029062">
    <property type="entry name" value="Class_I_gatase-like"/>
</dbReference>
<dbReference type="Gene3D" id="3.50.30.60">
    <property type="entry name" value="LD-carboxypeptidase A C-terminal domain-like"/>
    <property type="match status" value="1"/>
</dbReference>
<dbReference type="OrthoDB" id="9807329at2"/>
<keyword evidence="10" id="KW-1185">Reference proteome</keyword>
<protein>
    <submittedName>
        <fullName evidence="9">Muramoyltetrapeptide carboxypeptidase</fullName>
    </submittedName>
</protein>
<dbReference type="GO" id="GO:0008236">
    <property type="term" value="F:serine-type peptidase activity"/>
    <property type="evidence" value="ECO:0007669"/>
    <property type="project" value="UniProtKB-KW"/>
</dbReference>
<dbReference type="PANTHER" id="PTHR30237:SF2">
    <property type="entry name" value="MUREIN TETRAPEPTIDE CARBOXYPEPTIDASE"/>
    <property type="match status" value="1"/>
</dbReference>
<feature type="active site" description="Nucleophile" evidence="6">
    <location>
        <position position="111"/>
    </location>
</feature>
<dbReference type="InterPro" id="IPR027461">
    <property type="entry name" value="Carboxypeptidase_A_C_sf"/>
</dbReference>
<dbReference type="Pfam" id="PF17676">
    <property type="entry name" value="Peptidase_S66C"/>
    <property type="match status" value="1"/>
</dbReference>
<dbReference type="EMBL" id="VLKY01000002">
    <property type="protein sequence ID" value="TWI57300.1"/>
    <property type="molecule type" value="Genomic_DNA"/>
</dbReference>
<dbReference type="CDD" id="cd07025">
    <property type="entry name" value="Peptidase_S66"/>
    <property type="match status" value="1"/>
</dbReference>
<dbReference type="InterPro" id="IPR040449">
    <property type="entry name" value="Peptidase_S66_N"/>
</dbReference>
<evidence type="ECO:0000256" key="3">
    <source>
        <dbReference type="ARBA" id="ARBA00022670"/>
    </source>
</evidence>
<dbReference type="SUPFAM" id="SSF141986">
    <property type="entry name" value="LD-carboxypeptidase A C-terminal domain-like"/>
    <property type="match status" value="1"/>
</dbReference>
<comment type="similarity">
    <text evidence="1">Belongs to the peptidase S66 family.</text>
</comment>
<dbReference type="RefSeq" id="WP_145137625.1">
    <property type="nucleotide sequence ID" value="NZ_VLKY01000002.1"/>
</dbReference>
<dbReference type="Pfam" id="PF02016">
    <property type="entry name" value="Peptidase_S66"/>
    <property type="match status" value="1"/>
</dbReference>
<keyword evidence="5" id="KW-0720">Serine protease</keyword>
<feature type="active site" description="Charge relay system" evidence="6">
    <location>
        <position position="280"/>
    </location>
</feature>
<evidence type="ECO:0000256" key="6">
    <source>
        <dbReference type="PIRSR" id="PIRSR028757-1"/>
    </source>
</evidence>
<evidence type="ECO:0000256" key="1">
    <source>
        <dbReference type="ARBA" id="ARBA00010233"/>
    </source>
</evidence>
<evidence type="ECO:0000313" key="9">
    <source>
        <dbReference type="EMBL" id="TWI57300.1"/>
    </source>
</evidence>
<dbReference type="InterPro" id="IPR040921">
    <property type="entry name" value="Peptidase_S66C"/>
</dbReference>
<keyword evidence="3" id="KW-0645">Protease</keyword>
<sequence>MSDTASCQTFAGRVALIAPAAAIAVEALEATYARLTALGINYLPGAYVQARHRYLAGTLEERLTDLYTAYENPETTAVWCLRGGYGCAHLLPHIDWQRLRRVTPKPLIGFSDISVLLSDFHRHGLTGIHGPVATAWARSYDEAEQQEIHEASLFSLLDLLKEQLHTLPTRQLSGPKDAIRGPLIGGNLTALASVAGTAHGLYVPPRSILILEDVGEPYYRIERSLWQLLHSIDRHQLGAVCLGTFTDCPRKGVAHSIEEIVAEWLAPWDIPLYAGLPSGHGPANRAWPYGRDATISATELRWA</sequence>
<keyword evidence="4" id="KW-0378">Hydrolase</keyword>
<evidence type="ECO:0000256" key="4">
    <source>
        <dbReference type="ARBA" id="ARBA00022801"/>
    </source>
</evidence>
<feature type="domain" description="LD-carboxypeptidase C-terminal" evidence="8">
    <location>
        <begin position="180"/>
        <end position="295"/>
    </location>
</feature>
<evidence type="ECO:0000313" key="10">
    <source>
        <dbReference type="Proteomes" id="UP000316905"/>
    </source>
</evidence>
<evidence type="ECO:0000256" key="5">
    <source>
        <dbReference type="ARBA" id="ARBA00022825"/>
    </source>
</evidence>
<keyword evidence="2 9" id="KW-0121">Carboxypeptidase</keyword>
<accession>A0A562QM77</accession>
<dbReference type="Proteomes" id="UP000316905">
    <property type="component" value="Unassembled WGS sequence"/>
</dbReference>
<dbReference type="InterPro" id="IPR003507">
    <property type="entry name" value="S66_fam"/>
</dbReference>
<dbReference type="PANTHER" id="PTHR30237">
    <property type="entry name" value="MURAMOYLTETRAPEPTIDE CARBOXYPEPTIDASE"/>
    <property type="match status" value="1"/>
</dbReference>
<dbReference type="InterPro" id="IPR027478">
    <property type="entry name" value="LdcA_N"/>
</dbReference>
<comment type="caution">
    <text evidence="9">The sequence shown here is derived from an EMBL/GenBank/DDBJ whole genome shotgun (WGS) entry which is preliminary data.</text>
</comment>
<feature type="domain" description="LD-carboxypeptidase N-terminal" evidence="7">
    <location>
        <begin position="14"/>
        <end position="130"/>
    </location>
</feature>
<dbReference type="PIRSF" id="PIRSF028757">
    <property type="entry name" value="LD-carboxypeptidase"/>
    <property type="match status" value="1"/>
</dbReference>
<dbReference type="SUPFAM" id="SSF52317">
    <property type="entry name" value="Class I glutamine amidotransferase-like"/>
    <property type="match status" value="1"/>
</dbReference>